<dbReference type="SUPFAM" id="SSF57667">
    <property type="entry name" value="beta-beta-alpha zinc fingers"/>
    <property type="match status" value="1"/>
</dbReference>
<dbReference type="InterPro" id="IPR036236">
    <property type="entry name" value="Znf_C2H2_sf"/>
</dbReference>
<dbReference type="EMBL" id="MN739459">
    <property type="protein sequence ID" value="QHT05752.1"/>
    <property type="molecule type" value="Genomic_DNA"/>
</dbReference>
<feature type="domain" description="C2H2-type" evidence="1">
    <location>
        <begin position="22"/>
        <end position="51"/>
    </location>
</feature>
<dbReference type="InterPro" id="IPR013087">
    <property type="entry name" value="Znf_C2H2_type"/>
</dbReference>
<proteinExistence type="predicted"/>
<organism evidence="2">
    <name type="scientific">viral metagenome</name>
    <dbReference type="NCBI Taxonomy" id="1070528"/>
    <lineage>
        <taxon>unclassified sequences</taxon>
        <taxon>metagenomes</taxon>
        <taxon>organismal metagenomes</taxon>
    </lineage>
</organism>
<reference evidence="2" key="1">
    <citation type="journal article" date="2020" name="Nature">
        <title>Giant virus diversity and host interactions through global metagenomics.</title>
        <authorList>
            <person name="Schulz F."/>
            <person name="Roux S."/>
            <person name="Paez-Espino D."/>
            <person name="Jungbluth S."/>
            <person name="Walsh D.A."/>
            <person name="Denef V.J."/>
            <person name="McMahon K.D."/>
            <person name="Konstantinidis K.T."/>
            <person name="Eloe-Fadrosh E.A."/>
            <person name="Kyrpides N.C."/>
            <person name="Woyke T."/>
        </authorList>
    </citation>
    <scope>NUCLEOTIDE SEQUENCE</scope>
    <source>
        <strain evidence="2">GVMAG-M-3300021389-45</strain>
    </source>
</reference>
<sequence length="131" mass="14992">MCFPLKLFRSWVPNVFNYNQIFECSCDICGTVFPTMNELITHMGYHTTEQLNERLDNGYGTVRCNKCFRSFTSVATMKEHSCVKIQKPTSHIICGLSPVNSLESVLIHDEPEDIYNQSHNYNNCTETVSPS</sequence>
<dbReference type="PROSITE" id="PS00028">
    <property type="entry name" value="ZINC_FINGER_C2H2_1"/>
    <property type="match status" value="1"/>
</dbReference>
<dbReference type="AlphaFoldDB" id="A0A6C0CNR8"/>
<dbReference type="PROSITE" id="PS50157">
    <property type="entry name" value="ZINC_FINGER_C2H2_2"/>
    <property type="match status" value="1"/>
</dbReference>
<name>A0A6C0CNR8_9ZZZZ</name>
<protein>
    <recommendedName>
        <fullName evidence="1">C2H2-type domain-containing protein</fullName>
    </recommendedName>
</protein>
<evidence type="ECO:0000313" key="2">
    <source>
        <dbReference type="EMBL" id="QHT05752.1"/>
    </source>
</evidence>
<evidence type="ECO:0000259" key="1">
    <source>
        <dbReference type="PROSITE" id="PS50157"/>
    </source>
</evidence>
<accession>A0A6C0CNR8</accession>
<dbReference type="Pfam" id="PF00096">
    <property type="entry name" value="zf-C2H2"/>
    <property type="match status" value="1"/>
</dbReference>
<dbReference type="SMART" id="SM00355">
    <property type="entry name" value="ZnF_C2H2"/>
    <property type="match status" value="2"/>
</dbReference>
<dbReference type="Gene3D" id="3.30.160.60">
    <property type="entry name" value="Classic Zinc Finger"/>
    <property type="match status" value="1"/>
</dbReference>